<dbReference type="RefSeq" id="WP_131221590.1">
    <property type="nucleotide sequence ID" value="NZ_JAWLQX010000029.1"/>
</dbReference>
<sequence length="201" mass="22727">MGIKNSRRRSHDIDAVQPDEPDIWEEGKFTPDPDCDRSPVRYRTVTGPDGLPTNARTIYVDWRKSGHIHRFFQCIQVNFDEETIDDSLEIIEDDDSVPDESKGRADMWQAAEIDCSHNICHIHPNGHHPPSGLPVDKQFIHRLDSLKDVRYACAVSSVLINTIAINAMKTCGGEWDERTITGIAEGAVQTLRRAESIRNSH</sequence>
<evidence type="ECO:0000256" key="1">
    <source>
        <dbReference type="SAM" id="MobiDB-lite"/>
    </source>
</evidence>
<name>A0AAW9CFW7_BIFLN</name>
<proteinExistence type="predicted"/>
<evidence type="ECO:0000313" key="3">
    <source>
        <dbReference type="Proteomes" id="UP001272183"/>
    </source>
</evidence>
<organism evidence="2 3">
    <name type="scientific">Bifidobacterium longum</name>
    <dbReference type="NCBI Taxonomy" id="216816"/>
    <lineage>
        <taxon>Bacteria</taxon>
        <taxon>Bacillati</taxon>
        <taxon>Actinomycetota</taxon>
        <taxon>Actinomycetes</taxon>
        <taxon>Bifidobacteriales</taxon>
        <taxon>Bifidobacteriaceae</taxon>
        <taxon>Bifidobacterium</taxon>
    </lineage>
</organism>
<dbReference type="EMBL" id="JAWUDL010000006">
    <property type="protein sequence ID" value="MDW7546062.1"/>
    <property type="molecule type" value="Genomic_DNA"/>
</dbReference>
<protein>
    <submittedName>
        <fullName evidence="2">Uncharacterized protein</fullName>
    </submittedName>
</protein>
<gene>
    <name evidence="2" type="ORF">SCX10_04335</name>
</gene>
<comment type="caution">
    <text evidence="2">The sequence shown here is derived from an EMBL/GenBank/DDBJ whole genome shotgun (WGS) entry which is preliminary data.</text>
</comment>
<feature type="compositionally biased region" description="Basic residues" evidence="1">
    <location>
        <begin position="1"/>
        <end position="10"/>
    </location>
</feature>
<dbReference type="Proteomes" id="UP001272183">
    <property type="component" value="Unassembled WGS sequence"/>
</dbReference>
<dbReference type="AlphaFoldDB" id="A0AAW9CFW7"/>
<feature type="region of interest" description="Disordered" evidence="1">
    <location>
        <begin position="1"/>
        <end position="31"/>
    </location>
</feature>
<reference evidence="2" key="1">
    <citation type="submission" date="2023-10" db="EMBL/GenBank/DDBJ databases">
        <title>Supernatant from a Refined Defined Microbial Community Protects Mice from Clostridioides difficile Infection.</title>
        <authorList>
            <person name="Douchant K."/>
            <person name="He S.-M."/>
            <person name="Noordhof C."/>
            <person name="Greenlaw J."/>
            <person name="Schroeter K."/>
            <person name="Vancuren S.J."/>
            <person name="Sjaarda C."/>
            <person name="Allen-Vercoe E."/>
            <person name="Gloor G.B."/>
            <person name="Vanner S.J."/>
            <person name="Petrof E.O."/>
            <person name="Sheth P.M."/>
            <person name="Guzman M."/>
        </authorList>
    </citation>
    <scope>NUCLEOTIDE SEQUENCE</scope>
    <source>
        <strain evidence="2">16-6-I_4_FM</strain>
    </source>
</reference>
<accession>A0AAW9CFW7</accession>
<evidence type="ECO:0000313" key="2">
    <source>
        <dbReference type="EMBL" id="MDW7546062.1"/>
    </source>
</evidence>